<reference evidence="1" key="1">
    <citation type="submission" date="2022-01" db="EMBL/GenBank/DDBJ databases">
        <authorList>
            <person name="Lagorce A."/>
        </authorList>
    </citation>
    <scope>NUCLEOTIDE SEQUENCE</scope>
    <source>
        <strain evidence="1">Th15_F1_A12</strain>
    </source>
</reference>
<proteinExistence type="predicted"/>
<dbReference type="AlphaFoldDB" id="A0AAU9QY93"/>
<protein>
    <submittedName>
        <fullName evidence="1">Uncharacterized protein</fullName>
    </submittedName>
</protein>
<dbReference type="RefSeq" id="WP_409590428.1">
    <property type="nucleotide sequence ID" value="NZ_CAKMTZ010000147.1"/>
</dbReference>
<evidence type="ECO:0000313" key="2">
    <source>
        <dbReference type="Proteomes" id="UP001295462"/>
    </source>
</evidence>
<comment type="caution">
    <text evidence="1">The sequence shown here is derived from an EMBL/GenBank/DDBJ whole genome shotgun (WGS) entry which is preliminary data.</text>
</comment>
<name>A0AAU9QY93_9VIBR</name>
<accession>A0AAU9QY93</accession>
<sequence length="175" mass="19767">MFVHLAIVARGVSDGNSVATLAAAEWQEKFTSALDIADQETKSYFDQLIFVRRQLRNFIAHGAFGKNGETFKFHSSVGAVPVIMPHQKGKNKFSLFGDLSFNEDEVISLLESYTDFLWNSEVAPAMYYVMKSDLPVILTMAKDGSYARAMLSCEDMEELVEHLNYKFDQAANMDW</sequence>
<gene>
    <name evidence="1" type="ORF">THF1A12_900002</name>
</gene>
<dbReference type="EMBL" id="CAKMUD010000150">
    <property type="protein sequence ID" value="CAH1604076.1"/>
    <property type="molecule type" value="Genomic_DNA"/>
</dbReference>
<dbReference type="Proteomes" id="UP001295462">
    <property type="component" value="Unassembled WGS sequence"/>
</dbReference>
<organism evidence="1 2">
    <name type="scientific">Vibrio jasicida</name>
    <dbReference type="NCBI Taxonomy" id="766224"/>
    <lineage>
        <taxon>Bacteria</taxon>
        <taxon>Pseudomonadati</taxon>
        <taxon>Pseudomonadota</taxon>
        <taxon>Gammaproteobacteria</taxon>
        <taxon>Vibrionales</taxon>
        <taxon>Vibrionaceae</taxon>
        <taxon>Vibrio</taxon>
    </lineage>
</organism>
<evidence type="ECO:0000313" key="1">
    <source>
        <dbReference type="EMBL" id="CAH1604076.1"/>
    </source>
</evidence>